<evidence type="ECO:0000256" key="1">
    <source>
        <dbReference type="SAM" id="MobiDB-lite"/>
    </source>
</evidence>
<feature type="compositionally biased region" description="Basic and acidic residues" evidence="1">
    <location>
        <begin position="63"/>
        <end position="73"/>
    </location>
</feature>
<dbReference type="AlphaFoldDB" id="A0A4Q4Z974"/>
<feature type="compositionally biased region" description="Pro residues" evidence="1">
    <location>
        <begin position="75"/>
        <end position="85"/>
    </location>
</feature>
<dbReference type="EMBL" id="SDKM01000023">
    <property type="protein sequence ID" value="RYP84457.1"/>
    <property type="molecule type" value="Genomic_DNA"/>
</dbReference>
<name>A0A4Q4Z974_9ACTN</name>
<protein>
    <submittedName>
        <fullName evidence="2">Uncharacterized protein</fullName>
    </submittedName>
</protein>
<evidence type="ECO:0000313" key="2">
    <source>
        <dbReference type="EMBL" id="RYP84457.1"/>
    </source>
</evidence>
<feature type="region of interest" description="Disordered" evidence="1">
    <location>
        <begin position="1"/>
        <end position="44"/>
    </location>
</feature>
<sequence>MVLDFTGKPAGAAASHSSSTCSASSWTTPGPDTRRPAEKVERFHQTQKEWAIDAETSQLLRDLTLDPAKDYQPLDRPPGPGPKPA</sequence>
<accession>A0A4Q4Z974</accession>
<feature type="compositionally biased region" description="Basic and acidic residues" evidence="1">
    <location>
        <begin position="32"/>
        <end position="44"/>
    </location>
</feature>
<comment type="caution">
    <text evidence="2">The sequence shown here is derived from an EMBL/GenBank/DDBJ whole genome shotgun (WGS) entry which is preliminary data.</text>
</comment>
<organism evidence="2 3">
    <name type="scientific">Nocardioides guangzhouensis</name>
    <dbReference type="NCBI Taxonomy" id="2497878"/>
    <lineage>
        <taxon>Bacteria</taxon>
        <taxon>Bacillati</taxon>
        <taxon>Actinomycetota</taxon>
        <taxon>Actinomycetes</taxon>
        <taxon>Propionibacteriales</taxon>
        <taxon>Nocardioidaceae</taxon>
        <taxon>Nocardioides</taxon>
    </lineage>
</organism>
<reference evidence="2 3" key="1">
    <citation type="submission" date="2019-01" db="EMBL/GenBank/DDBJ databases">
        <title>Nocardioides guangzhouensis sp. nov., an actinobacterium isolated from soil.</title>
        <authorList>
            <person name="Fu Y."/>
            <person name="Cai Y."/>
            <person name="Lin Z."/>
            <person name="Chen P."/>
        </authorList>
    </citation>
    <scope>NUCLEOTIDE SEQUENCE [LARGE SCALE GENOMIC DNA]</scope>
    <source>
        <strain evidence="2 3">130</strain>
    </source>
</reference>
<keyword evidence="3" id="KW-1185">Reference proteome</keyword>
<feature type="compositionally biased region" description="Low complexity" evidence="1">
    <location>
        <begin position="10"/>
        <end position="25"/>
    </location>
</feature>
<feature type="region of interest" description="Disordered" evidence="1">
    <location>
        <begin position="63"/>
        <end position="85"/>
    </location>
</feature>
<dbReference type="Proteomes" id="UP000295198">
    <property type="component" value="Unassembled WGS sequence"/>
</dbReference>
<proteinExistence type="predicted"/>
<evidence type="ECO:0000313" key="3">
    <source>
        <dbReference type="Proteomes" id="UP000295198"/>
    </source>
</evidence>
<gene>
    <name evidence="2" type="ORF">EKO23_15665</name>
</gene>
<dbReference type="RefSeq" id="WP_134718944.1">
    <property type="nucleotide sequence ID" value="NZ_SDKM01000023.1"/>
</dbReference>